<sequence length="450" mass="52180">MSIVVKFPQEKLEVKENKLYRNHTVSTDTKDVKVYKNLKDGRFILPFSLANLKYKKYILKENKSEPIEFHQPETFDGKLRTLQEDVCKQAIGYLNETGSVIISSEPGFGKTIISVKTTCMINLPTVIFMKQTILMDQWIESFKTFAPSKKVCKISSFKDIEKNDSDVWIINPILLKKISFEESEKIFSRIKFVVVDELHQIISKVLHRALFRIQPKYFLGLSATPYRPSSDPFQPVIEWFFGKNIIGTNLYRKHTVYCVNTNFRPNVKYQKFNHSLDWNSVLTSQAESEKRNELIVSSVCKFPERNWIILVKRVNHATLLKNLFEKQGKVCETITGTKNKFDKSCKILIGTTSKIGVGFDHKPIDALCVAADIVGYFEQFLGRCMRKKDVEPVILDFVDNLPSLRKHFESRIEKYKKCGGSVLTFENNETEKPEDLRKCQMKIPKRRVSK</sequence>
<dbReference type="PANTHER" id="PTHR11274">
    <property type="entry name" value="RAD25/XP-B DNA REPAIR HELICASE"/>
    <property type="match status" value="1"/>
</dbReference>
<dbReference type="Gene3D" id="3.40.50.300">
    <property type="entry name" value="P-loop containing nucleotide triphosphate hydrolases"/>
    <property type="match status" value="2"/>
</dbReference>
<accession>A0A291B0Z6</accession>
<dbReference type="EMBL" id="MF599468">
    <property type="protein sequence ID" value="ATE87166.1"/>
    <property type="molecule type" value="Genomic_DNA"/>
</dbReference>
<dbReference type="InterPro" id="IPR027417">
    <property type="entry name" value="P-loop_NTPase"/>
</dbReference>
<dbReference type="PANTHER" id="PTHR11274:SF0">
    <property type="entry name" value="GENERAL TRANSCRIPTION AND DNA REPAIR FACTOR IIH HELICASE SUBUNIT XPB"/>
    <property type="match status" value="1"/>
</dbReference>
<dbReference type="GO" id="GO:0097550">
    <property type="term" value="C:transcription preinitiation complex"/>
    <property type="evidence" value="ECO:0007669"/>
    <property type="project" value="TreeGrafter"/>
</dbReference>
<reference evidence="6" key="2">
    <citation type="journal article" date="2017" name="Sci. Rep.">
        <title>Characterization of a new member of Iridoviridae, Shrimp hemocyte iridescent virus (SHIV), found in white leg shrimp (Litopenaeus vannamei).</title>
        <authorList>
            <person name="Qiu L."/>
            <person name="Chen M.M."/>
            <person name="Wan X.Y."/>
            <person name="Li C."/>
            <person name="Zhang Q.L."/>
            <person name="Wang R.Y."/>
            <person name="Cheng D.Y."/>
            <person name="Dong X."/>
            <person name="Yang B."/>
            <person name="Wang X.H."/>
            <person name="Xiang J.H."/>
            <person name="Huang J."/>
        </authorList>
    </citation>
    <scope>NUCLEOTIDE SEQUENCE [LARGE SCALE GENOMIC DNA]</scope>
    <source>
        <strain evidence="6">20141215</strain>
    </source>
</reference>
<dbReference type="InterPro" id="IPR014001">
    <property type="entry name" value="Helicase_ATP-bd"/>
</dbReference>
<dbReference type="InterPro" id="IPR006935">
    <property type="entry name" value="Helicase/UvrB_N"/>
</dbReference>
<evidence type="ECO:0000256" key="2">
    <source>
        <dbReference type="ARBA" id="ARBA00022801"/>
    </source>
</evidence>
<dbReference type="Proteomes" id="UP000297192">
    <property type="component" value="Segment"/>
</dbReference>
<dbReference type="SMART" id="SM00487">
    <property type="entry name" value="DEXDc"/>
    <property type="match status" value="1"/>
</dbReference>
<feature type="domain" description="Helicase ATP-binding" evidence="5">
    <location>
        <begin position="91"/>
        <end position="225"/>
    </location>
</feature>
<dbReference type="RefSeq" id="YP_010084909.1">
    <property type="nucleotide sequence ID" value="NC_055165.1"/>
</dbReference>
<keyword evidence="3 6" id="KW-0347">Helicase</keyword>
<evidence type="ECO:0000256" key="3">
    <source>
        <dbReference type="ARBA" id="ARBA00022806"/>
    </source>
</evidence>
<keyword evidence="4" id="KW-0067">ATP-binding</keyword>
<dbReference type="GeneID" id="65099929"/>
<protein>
    <submittedName>
        <fullName evidence="6">Helicase</fullName>
    </submittedName>
</protein>
<gene>
    <name evidence="6" type="primary">157L</name>
</gene>
<dbReference type="GO" id="GO:0043138">
    <property type="term" value="F:3'-5' DNA helicase activity"/>
    <property type="evidence" value="ECO:0007669"/>
    <property type="project" value="TreeGrafter"/>
</dbReference>
<evidence type="ECO:0000313" key="7">
    <source>
        <dbReference type="Proteomes" id="UP000297192"/>
    </source>
</evidence>
<keyword evidence="7" id="KW-1185">Reference proteome</keyword>
<evidence type="ECO:0000259" key="5">
    <source>
        <dbReference type="PROSITE" id="PS51192"/>
    </source>
</evidence>
<keyword evidence="2" id="KW-0378">Hydrolase</keyword>
<dbReference type="KEGG" id="vg:65099929"/>
<dbReference type="Pfam" id="PF04851">
    <property type="entry name" value="ResIII"/>
    <property type="match status" value="1"/>
</dbReference>
<evidence type="ECO:0000256" key="1">
    <source>
        <dbReference type="ARBA" id="ARBA00022741"/>
    </source>
</evidence>
<evidence type="ECO:0000256" key="4">
    <source>
        <dbReference type="ARBA" id="ARBA00022840"/>
    </source>
</evidence>
<dbReference type="InterPro" id="IPR050615">
    <property type="entry name" value="ATP-dep_DNA_Helicase"/>
</dbReference>
<reference evidence="6" key="1">
    <citation type="journal article" date="2017" name="Arch. Virol.">
        <title>Complete genome sequence of shrimp hemocyte iridescent virus (SHIV) isolated from white leg shrimp, Litopenaeus vannamei.</title>
        <authorList>
            <person name="Qiu L."/>
            <person name="Chen M.M."/>
            <person name="Wang R.Y."/>
            <person name="Wan X.Y."/>
            <person name="Li C."/>
            <person name="Zhang Q.L."/>
            <person name="Dong X."/>
            <person name="Yang B."/>
            <person name="Xiang J.H."/>
            <person name="Huang J."/>
        </authorList>
    </citation>
    <scope>NUCLEOTIDE SEQUENCE [LARGE SCALE GENOMIC DNA]</scope>
    <source>
        <strain evidence="6">20141215</strain>
    </source>
</reference>
<dbReference type="GO" id="GO:0005524">
    <property type="term" value="F:ATP binding"/>
    <property type="evidence" value="ECO:0007669"/>
    <property type="project" value="UniProtKB-KW"/>
</dbReference>
<dbReference type="PROSITE" id="PS51192">
    <property type="entry name" value="HELICASE_ATP_BIND_1"/>
    <property type="match status" value="1"/>
</dbReference>
<dbReference type="GO" id="GO:0016787">
    <property type="term" value="F:hydrolase activity"/>
    <property type="evidence" value="ECO:0007669"/>
    <property type="project" value="UniProtKB-KW"/>
</dbReference>
<keyword evidence="1" id="KW-0547">Nucleotide-binding</keyword>
<organism evidence="6">
    <name type="scientific">Shrimp hemocyte iridescent virus</name>
    <dbReference type="NCBI Taxonomy" id="2039780"/>
    <lineage>
        <taxon>Viruses</taxon>
        <taxon>Varidnaviria</taxon>
        <taxon>Bamfordvirae</taxon>
        <taxon>Nucleocytoviricota</taxon>
        <taxon>Megaviricetes</taxon>
        <taxon>Pimascovirales</taxon>
        <taxon>Pimascovirales incertae sedis</taxon>
        <taxon>Iridoviridae</taxon>
        <taxon>Betairidovirinae</taxon>
        <taxon>Decapodiridovirus</taxon>
        <taxon>Decapodiridovirus litopenaeus1</taxon>
        <taxon>Decapod iridescent virus 1</taxon>
    </lineage>
</organism>
<dbReference type="SUPFAM" id="SSF52540">
    <property type="entry name" value="P-loop containing nucleoside triphosphate hydrolases"/>
    <property type="match status" value="2"/>
</dbReference>
<dbReference type="GO" id="GO:0003677">
    <property type="term" value="F:DNA binding"/>
    <property type="evidence" value="ECO:0007669"/>
    <property type="project" value="InterPro"/>
</dbReference>
<dbReference type="GO" id="GO:0006367">
    <property type="term" value="P:transcription initiation at RNA polymerase II promoter"/>
    <property type="evidence" value="ECO:0007669"/>
    <property type="project" value="TreeGrafter"/>
</dbReference>
<proteinExistence type="predicted"/>
<evidence type="ECO:0000313" key="6">
    <source>
        <dbReference type="EMBL" id="ATE87166.1"/>
    </source>
</evidence>
<name>A0A291B0Z6_9VIRU</name>